<keyword evidence="6 11" id="KW-0863">Zinc-finger</keyword>
<dbReference type="Pfam" id="PF00179">
    <property type="entry name" value="UQ_con"/>
    <property type="match status" value="1"/>
</dbReference>
<feature type="compositionally biased region" description="Basic residues" evidence="13">
    <location>
        <begin position="1828"/>
        <end position="1853"/>
    </location>
</feature>
<keyword evidence="4" id="KW-0479">Metal-binding</keyword>
<dbReference type="PROSITE" id="PS50016">
    <property type="entry name" value="ZF_PHD_2"/>
    <property type="match status" value="1"/>
</dbReference>
<dbReference type="PANTHER" id="PTHR46508">
    <property type="entry name" value="PHD FINGER FAMILY PROTEIN"/>
    <property type="match status" value="1"/>
</dbReference>
<keyword evidence="8" id="KW-0862">Zinc</keyword>
<dbReference type="PROSITE" id="PS00183">
    <property type="entry name" value="UBC_1"/>
    <property type="match status" value="1"/>
</dbReference>
<dbReference type="EC" id="2.3.2.23" evidence="2"/>
<dbReference type="InterPro" id="IPR013083">
    <property type="entry name" value="Znf_RING/FYVE/PHD"/>
</dbReference>
<dbReference type="CDD" id="cd15539">
    <property type="entry name" value="PHD1_AIRE"/>
    <property type="match status" value="1"/>
</dbReference>
<dbReference type="FunFam" id="3.10.110.10:FF:000047">
    <property type="entry name" value="ubiquitin-conjugating enzyme E2 20"/>
    <property type="match status" value="1"/>
</dbReference>
<evidence type="ECO:0000313" key="17">
    <source>
        <dbReference type="EMBL" id="KAK7264068.1"/>
    </source>
</evidence>
<evidence type="ECO:0000256" key="9">
    <source>
        <dbReference type="ARBA" id="ARBA00022840"/>
    </source>
</evidence>
<dbReference type="Gene3D" id="3.10.110.10">
    <property type="entry name" value="Ubiquitin Conjugating Enzyme"/>
    <property type="match status" value="1"/>
</dbReference>
<dbReference type="Gene3D" id="3.30.40.10">
    <property type="entry name" value="Zinc/RING finger domain, C3HC4 (zinc finger)"/>
    <property type="match status" value="2"/>
</dbReference>
<feature type="domain" description="UBC core" evidence="15">
    <location>
        <begin position="2138"/>
        <end position="2283"/>
    </location>
</feature>
<evidence type="ECO:0000259" key="15">
    <source>
        <dbReference type="PROSITE" id="PS50127"/>
    </source>
</evidence>
<dbReference type="InterPro" id="IPR011011">
    <property type="entry name" value="Znf_FYVE_PHD"/>
</dbReference>
<dbReference type="InterPro" id="IPR019787">
    <property type="entry name" value="Znf_PHD-finger"/>
</dbReference>
<evidence type="ECO:0000256" key="8">
    <source>
        <dbReference type="ARBA" id="ARBA00022833"/>
    </source>
</evidence>
<feature type="region of interest" description="Disordered" evidence="13">
    <location>
        <begin position="2114"/>
        <end position="2135"/>
    </location>
</feature>
<feature type="region of interest" description="Disordered" evidence="13">
    <location>
        <begin position="1797"/>
        <end position="1865"/>
    </location>
</feature>
<dbReference type="InterPro" id="IPR056618">
    <property type="entry name" value="Chromo_PTM"/>
</dbReference>
<dbReference type="Pfam" id="PF14223">
    <property type="entry name" value="Retrotran_gag_2"/>
    <property type="match status" value="1"/>
</dbReference>
<dbReference type="InterPro" id="IPR001965">
    <property type="entry name" value="Znf_PHD"/>
</dbReference>
<dbReference type="SMART" id="SM00571">
    <property type="entry name" value="DDT"/>
    <property type="match status" value="1"/>
</dbReference>
<keyword evidence="5" id="KW-0547">Nucleotide-binding</keyword>
<evidence type="ECO:0000256" key="6">
    <source>
        <dbReference type="ARBA" id="ARBA00022771"/>
    </source>
</evidence>
<gene>
    <name evidence="17" type="ORF">RJT34_31671</name>
</gene>
<dbReference type="CDD" id="cd23791">
    <property type="entry name" value="UBCc_UBE2C"/>
    <property type="match status" value="1"/>
</dbReference>
<dbReference type="SMART" id="SM00249">
    <property type="entry name" value="PHD"/>
    <property type="match status" value="3"/>
</dbReference>
<keyword evidence="3" id="KW-0808">Transferase</keyword>
<feature type="domain" description="PHD-type" evidence="14">
    <location>
        <begin position="950"/>
        <end position="997"/>
    </location>
</feature>
<accession>A0AAN9I1J9</accession>
<evidence type="ECO:0000313" key="18">
    <source>
        <dbReference type="Proteomes" id="UP001359559"/>
    </source>
</evidence>
<dbReference type="GO" id="GO:0008270">
    <property type="term" value="F:zinc ion binding"/>
    <property type="evidence" value="ECO:0007669"/>
    <property type="project" value="UniProtKB-KW"/>
</dbReference>
<dbReference type="InterPro" id="IPR023313">
    <property type="entry name" value="UBQ-conjugating_AS"/>
</dbReference>
<feature type="region of interest" description="Disordered" evidence="13">
    <location>
        <begin position="1456"/>
        <end position="1476"/>
    </location>
</feature>
<dbReference type="InterPro" id="IPR047365">
    <property type="entry name" value="Tudor_AtPTM-like"/>
</dbReference>
<feature type="compositionally biased region" description="Basic residues" evidence="13">
    <location>
        <begin position="687"/>
        <end position="698"/>
    </location>
</feature>
<dbReference type="GO" id="GO:0061631">
    <property type="term" value="F:ubiquitin conjugating enzyme activity"/>
    <property type="evidence" value="ECO:0007669"/>
    <property type="project" value="UniProtKB-EC"/>
</dbReference>
<dbReference type="EMBL" id="JAYKXN010000008">
    <property type="protein sequence ID" value="KAK7264068.1"/>
    <property type="molecule type" value="Genomic_DNA"/>
</dbReference>
<keyword evidence="7" id="KW-0833">Ubl conjugation pathway</keyword>
<feature type="domain" description="DDT" evidence="16">
    <location>
        <begin position="755"/>
        <end position="815"/>
    </location>
</feature>
<dbReference type="SUPFAM" id="SSF54495">
    <property type="entry name" value="UBC-like"/>
    <property type="match status" value="1"/>
</dbReference>
<keyword evidence="10" id="KW-0539">Nucleus</keyword>
<reference evidence="17 18" key="1">
    <citation type="submission" date="2024-01" db="EMBL/GenBank/DDBJ databases">
        <title>The genomes of 5 underutilized Papilionoideae crops provide insights into root nodulation and disease resistance.</title>
        <authorList>
            <person name="Yuan L."/>
        </authorList>
    </citation>
    <scope>NUCLEOTIDE SEQUENCE [LARGE SCALE GENOMIC DNA]</scope>
    <source>
        <strain evidence="17">LY-2023</strain>
        <tissue evidence="17">Leaf</tissue>
    </source>
</reference>
<evidence type="ECO:0000256" key="13">
    <source>
        <dbReference type="SAM" id="MobiDB-lite"/>
    </source>
</evidence>
<dbReference type="InterPro" id="IPR000608">
    <property type="entry name" value="UBC"/>
</dbReference>
<evidence type="ECO:0000256" key="4">
    <source>
        <dbReference type="ARBA" id="ARBA00022723"/>
    </source>
</evidence>
<feature type="region of interest" description="Disordered" evidence="13">
    <location>
        <begin position="176"/>
        <end position="200"/>
    </location>
</feature>
<dbReference type="Pfam" id="PF00628">
    <property type="entry name" value="PHD"/>
    <property type="match status" value="1"/>
</dbReference>
<dbReference type="InterPro" id="IPR016135">
    <property type="entry name" value="UBQ-conjugating_enzyme/RWD"/>
</dbReference>
<keyword evidence="18" id="KW-1185">Reference proteome</keyword>
<dbReference type="PROSITE" id="PS01359">
    <property type="entry name" value="ZF_PHD_1"/>
    <property type="match status" value="1"/>
</dbReference>
<dbReference type="PANTHER" id="PTHR46508:SF5">
    <property type="entry name" value="PHD-FINGER AND DNA BINDING DOMAIN-CONTAINING PROTEIN"/>
    <property type="match status" value="1"/>
</dbReference>
<evidence type="ECO:0000256" key="10">
    <source>
        <dbReference type="ARBA" id="ARBA00023242"/>
    </source>
</evidence>
<dbReference type="Pfam" id="PF21743">
    <property type="entry name" value="PTM_DIR17_Tudor"/>
    <property type="match status" value="1"/>
</dbReference>
<dbReference type="PROSITE" id="PS50827">
    <property type="entry name" value="DDT"/>
    <property type="match status" value="1"/>
</dbReference>
<name>A0AAN9I1J9_CLITE</name>
<dbReference type="InterPro" id="IPR018501">
    <property type="entry name" value="DDT_dom"/>
</dbReference>
<dbReference type="GO" id="GO:0005524">
    <property type="term" value="F:ATP binding"/>
    <property type="evidence" value="ECO:0007669"/>
    <property type="project" value="UniProtKB-KW"/>
</dbReference>
<dbReference type="SUPFAM" id="SSF57903">
    <property type="entry name" value="FYVE/PHD zinc finger"/>
    <property type="match status" value="2"/>
</dbReference>
<proteinExistence type="predicted"/>
<dbReference type="CDD" id="cd15489">
    <property type="entry name" value="PHD_SF"/>
    <property type="match status" value="1"/>
</dbReference>
<evidence type="ECO:0000259" key="16">
    <source>
        <dbReference type="PROSITE" id="PS50827"/>
    </source>
</evidence>
<evidence type="ECO:0000256" key="1">
    <source>
        <dbReference type="ARBA" id="ARBA00004123"/>
    </source>
</evidence>
<sequence>MGSEANFAAASIPKFDGDYDHWSMVMENLLRSKEYWVAVESGYTEPTSKEGMTATQIKNLEEIKLKDLKAKNYLFQLLDKSILKTITQKETSKQLWDSMKLKCQGNARVKRAQLNRLRRDFEVLAMKQGESITDYFGRVMTVANDMRNYEEDEAKDIDQLSVDALQSSLLVHEQKFKGSGEDEHALKREREREREREKETASLFVPTSTPSLSLFSSHLVAFISFPFPNTPQFPSSSSTKGLLLSSLTTSPFRSILVIIAFEFHLYIGITTCVGIIGSVTMEFVGKTVRKEVKGVGFLSGTVKSYDPSSGFFEILYEHGDSEELESCDVVSLLQSQPELVKAKPRVGRKPKKRRRVEPKRAASGNVIESLMPQGSEFRGVLDDDTASGSGNLELGCGFENVLDLGIGNGGNLMGNVNGTVRENGVIETQLVEDLNGTVSANGNCAKDELDLNARLNLNEGFNLNDACSSPFDTEDGLERRDCIDLNLDVSNEDDVGARVGCSGGETLQRECNFDLNVEVREEVKEAQGDADGKGSGCSEADAVFGMTGKLGEEVTNIKDGSVEDGDVEGNLNCVSDAATLEVTIVSSVHATKEASLCLMEEKEGDRIKEDDVSAIDSLQVTNAISISVGDSYPVEVQQMDCPTEGGFAVILKYQDDPESPCNQGNTRRKRRKVSDNLKATPETTLRRSSRRASARKKVSSTIPLQVTDDTLLSLGTSDSTEEKPLIPDSQKHEQFNDSLPKLQLPPSSKNLNLDDIPVLEVFSIYTCLRSFSTLLFLSPFELEDLVAALKFEIPSILFDSIHVSILQTLRKHLEYLSNEGCQSASNCLRNVNWDYLDLVTWPIFMAEYLLIHCSGFKTNLDLKHLMLRTDYYKQPVTVKVEFLQYLCDDIIEVEAIRSELNRRSLVNETDMGFDHNLYFDTYKKRRAVMDVSGGSCLTEENVDDTTDWNSDECCLCKMDGNLICCDGCPAAFHSRCVGIISDNLPEGDWYCPECAISTRSAWMKSWRSLRGAELLGTDPNGRLYFNSCGYLLVSSSSEEGTLFNYYHRDDLHLVIEALKSMDPLCEGILMAVYKHWDIPANLSVEASVFNKSSCKNMRMKEEYSTVNTTLSPFTCSEMCLDNNRADNQRKLDENSTIDCCMHLDQEFPEAGNLLESMTAIESPCIASEVSADATQMRPGIKNVQIYGLNNSNRSDESLNQSGIPEKQHPACDCSLTSPSLDVGRKINLRSIGASKTPSNDSKDTSEALCGIDYINYYSFARTASFIAQELMCKSLEKLNKNIVKSEEEIISEQEKTIMKICTNFCWPSQNLNATAQKEKCGWCFSCKAANEDRDCLLSSVVKPVWEVSKSTLVGLKPKKIQNGHLREVICHIFSLEVRLRGLLLGPWLNLHQTNLWHKDLLKTSDFLPVKRLLLLLESNLRLRTISADWFKHVDSVSIMGSAAHIVVSSSRTSSRHGIGRKRARGVDTETSSSSNTASGLGMYWWRGGRLSRKLYNWKVLPRSLVTKAARQGGRIKIPGILYPENSDFARRSRHVAWRAAVESSTTVEQLALQVRELYSNIRWHDVENNHPLYVLDKESRKSVRLFKKVVVRRKCIEGASVKYLLDFGKRRAIPHVVIKHGSLLEEQSSSERKKYWLEESHVPLHLLKNFEEKRIVRRSNDNKIGKILEIGRVNKKVPPKQRGFSYLFSRLERSDCHLCGHCNKDVQMRDAVRCLHCKGYFHKKHVNKSVGTRTTKSMYSCHSCQDGSCANTNTSKRKADSKLQKIQAKKHKNASVCKSVNLKGNTKALSKIRQVRSRNNNKIPSSVPLRRSTRKAKSLYMHSQMNGGRKKGMQVKKNVGRKKGKQSKSRKVTSQKSKETTGQPKKLVVTTARKNRTKICNSYWINGLQLSRKPNDKRVILFKEKKFIVSSDDGSFDYPKCCLCCGNESTSDYIACEICGDWFHGDAFGLNMENLSQLIGFRCHSCRDRTAPICPHLKINALSRTESSAAIDCAEELSNPVSHQPLSEVCLPLLNLKCLMICSDKTWRHNTCQFLVGLFFFLQDLFTFCGRSLATFKLFEIPNGYYNLLNPTLLIHQPTLPILLLLRFPLCKKKIKINLSLSIDMATNTIHGNTDSAQPNIVPPKQPLPPPKTVDSQSVLRRLQSELMALMMSGDSGISAFPEEDNIFFWKGTITGSKDTVFEGTEYKLSLSFPNDYPFKPPKVKFETTCFHPNVDVHGNICLDILQDKWSSAYDVRTILLSIQSLLGEPNIGSPLNPQAAQLWSNQEEYRKMVEKLYKSASA</sequence>
<evidence type="ECO:0000256" key="3">
    <source>
        <dbReference type="ARBA" id="ARBA00022679"/>
    </source>
</evidence>
<evidence type="ECO:0000256" key="11">
    <source>
        <dbReference type="PROSITE-ProRule" id="PRU00146"/>
    </source>
</evidence>
<keyword evidence="9" id="KW-0067">ATP-binding</keyword>
<dbReference type="Pfam" id="PF24294">
    <property type="entry name" value="Chromo_PTM"/>
    <property type="match status" value="1"/>
</dbReference>
<dbReference type="Pfam" id="PF02791">
    <property type="entry name" value="DDT"/>
    <property type="match status" value="1"/>
</dbReference>
<feature type="region of interest" description="Disordered" evidence="13">
    <location>
        <begin position="656"/>
        <end position="699"/>
    </location>
</feature>
<dbReference type="Proteomes" id="UP001359559">
    <property type="component" value="Unassembled WGS sequence"/>
</dbReference>
<dbReference type="InterPro" id="IPR019786">
    <property type="entry name" value="Zinc_finger_PHD-type_CS"/>
</dbReference>
<dbReference type="PROSITE" id="PS50127">
    <property type="entry name" value="UBC_2"/>
    <property type="match status" value="1"/>
</dbReference>
<dbReference type="GO" id="GO:0005634">
    <property type="term" value="C:nucleus"/>
    <property type="evidence" value="ECO:0007669"/>
    <property type="project" value="UniProtKB-SubCell"/>
</dbReference>
<comment type="subcellular location">
    <subcellularLocation>
        <location evidence="1">Nucleus</location>
    </subcellularLocation>
</comment>
<comment type="caution">
    <text evidence="17">The sequence shown here is derived from an EMBL/GenBank/DDBJ whole genome shotgun (WGS) entry which is preliminary data.</text>
</comment>
<dbReference type="SMART" id="SM00212">
    <property type="entry name" value="UBCc"/>
    <property type="match status" value="1"/>
</dbReference>
<feature type="compositionally biased region" description="Pro residues" evidence="13">
    <location>
        <begin position="2121"/>
        <end position="2132"/>
    </location>
</feature>
<protein>
    <recommendedName>
        <fullName evidence="2">E2 ubiquitin-conjugating enzyme</fullName>
        <ecNumber evidence="2">2.3.2.23</ecNumber>
    </recommendedName>
</protein>
<evidence type="ECO:0000256" key="5">
    <source>
        <dbReference type="ARBA" id="ARBA00022741"/>
    </source>
</evidence>
<evidence type="ECO:0000256" key="12">
    <source>
        <dbReference type="PROSITE-ProRule" id="PRU10133"/>
    </source>
</evidence>
<evidence type="ECO:0000256" key="7">
    <source>
        <dbReference type="ARBA" id="ARBA00022786"/>
    </source>
</evidence>
<organism evidence="17 18">
    <name type="scientific">Clitoria ternatea</name>
    <name type="common">Butterfly pea</name>
    <dbReference type="NCBI Taxonomy" id="43366"/>
    <lineage>
        <taxon>Eukaryota</taxon>
        <taxon>Viridiplantae</taxon>
        <taxon>Streptophyta</taxon>
        <taxon>Embryophyta</taxon>
        <taxon>Tracheophyta</taxon>
        <taxon>Spermatophyta</taxon>
        <taxon>Magnoliopsida</taxon>
        <taxon>eudicotyledons</taxon>
        <taxon>Gunneridae</taxon>
        <taxon>Pentapetalae</taxon>
        <taxon>rosids</taxon>
        <taxon>fabids</taxon>
        <taxon>Fabales</taxon>
        <taxon>Fabaceae</taxon>
        <taxon>Papilionoideae</taxon>
        <taxon>50 kb inversion clade</taxon>
        <taxon>NPAAA clade</taxon>
        <taxon>indigoferoid/millettioid clade</taxon>
        <taxon>Phaseoleae</taxon>
        <taxon>Clitoria</taxon>
    </lineage>
</organism>
<evidence type="ECO:0000256" key="2">
    <source>
        <dbReference type="ARBA" id="ARBA00012486"/>
    </source>
</evidence>
<evidence type="ECO:0000259" key="14">
    <source>
        <dbReference type="PROSITE" id="PS50016"/>
    </source>
</evidence>
<feature type="active site" description="Glycyl thioester intermediate" evidence="12">
    <location>
        <position position="2222"/>
    </location>
</feature>